<dbReference type="Pfam" id="PF04055">
    <property type="entry name" value="Radical_SAM"/>
    <property type="match status" value="1"/>
</dbReference>
<evidence type="ECO:0000259" key="7">
    <source>
        <dbReference type="PROSITE" id="PS51918"/>
    </source>
</evidence>
<dbReference type="SUPFAM" id="SSF102114">
    <property type="entry name" value="Radical SAM enzymes"/>
    <property type="match status" value="1"/>
</dbReference>
<dbReference type="InterPro" id="IPR013785">
    <property type="entry name" value="Aldolase_TIM"/>
</dbReference>
<evidence type="ECO:0000313" key="9">
    <source>
        <dbReference type="Proteomes" id="UP000028781"/>
    </source>
</evidence>
<evidence type="ECO:0000256" key="6">
    <source>
        <dbReference type="PIRSR" id="PIRSR004869-50"/>
    </source>
</evidence>
<evidence type="ECO:0000256" key="2">
    <source>
        <dbReference type="ARBA" id="ARBA00022691"/>
    </source>
</evidence>
<feature type="binding site" evidence="6">
    <location>
        <position position="86"/>
    </location>
    <ligand>
        <name>[4Fe-4S] cluster</name>
        <dbReference type="ChEBI" id="CHEBI:49883"/>
        <note>4Fe-4S-S-AdoMet</note>
    </ligand>
</feature>
<dbReference type="PANTHER" id="PTHR30352">
    <property type="entry name" value="PYRUVATE FORMATE-LYASE-ACTIVATING ENZYME"/>
    <property type="match status" value="1"/>
</dbReference>
<dbReference type="GO" id="GO:0051539">
    <property type="term" value="F:4 iron, 4 sulfur cluster binding"/>
    <property type="evidence" value="ECO:0007669"/>
    <property type="project" value="UniProtKB-KW"/>
</dbReference>
<dbReference type="CDD" id="cd01335">
    <property type="entry name" value="Radical_SAM"/>
    <property type="match status" value="1"/>
</dbReference>
<dbReference type="SFLD" id="SFLDG01101">
    <property type="entry name" value="Uncharacterised_Radical_SAM_Su"/>
    <property type="match status" value="1"/>
</dbReference>
<dbReference type="OrthoDB" id="5682at2157"/>
<gene>
    <name evidence="8" type="ORF">JH146_1093</name>
</gene>
<dbReference type="RefSeq" id="WP_048202071.1">
    <property type="nucleotide sequence ID" value="NZ_CP009149.1"/>
</dbReference>
<dbReference type="Gene3D" id="3.20.20.70">
    <property type="entry name" value="Aldolase class I"/>
    <property type="match status" value="1"/>
</dbReference>
<dbReference type="PANTHER" id="PTHR30352:SF5">
    <property type="entry name" value="PYRUVATE FORMATE-LYASE 1-ACTIVATING ENZYME"/>
    <property type="match status" value="1"/>
</dbReference>
<feature type="domain" description="Radical SAM core" evidence="7">
    <location>
        <begin position="67"/>
        <end position="278"/>
    </location>
</feature>
<keyword evidence="4 6" id="KW-0408">Iron</keyword>
<dbReference type="HOGENOM" id="CLU_044176_1_0_2"/>
<dbReference type="AlphaFoldDB" id="A0A076LCK5"/>
<evidence type="ECO:0000256" key="5">
    <source>
        <dbReference type="ARBA" id="ARBA00023014"/>
    </source>
</evidence>
<feature type="binding site" evidence="6">
    <location>
        <position position="82"/>
    </location>
    <ligand>
        <name>[4Fe-4S] cluster</name>
        <dbReference type="ChEBI" id="CHEBI:49883"/>
        <note>4Fe-4S-S-AdoMet</note>
    </ligand>
</feature>
<reference evidence="8 9" key="1">
    <citation type="journal article" date="2015" name="Int. J. Syst. Evol. Microbiol.">
        <title>M ethanocaldococcus bathoardescens sp. nov., a hyperthermophilic methanogen isolated from a volcanically active deep-sea hydrothermal vent.</title>
        <authorList>
            <person name="Stewart L.C."/>
            <person name="Jung J.H."/>
            <person name="Kim Y.T."/>
            <person name="Kwon S.W."/>
            <person name="Park C.S."/>
            <person name="Holden J.F."/>
        </authorList>
    </citation>
    <scope>NUCLEOTIDE SEQUENCE [LARGE SCALE GENOMIC DNA]</scope>
    <source>
        <strain evidence="8 9">JH146</strain>
    </source>
</reference>
<dbReference type="EMBL" id="CP009149">
    <property type="protein sequence ID" value="AIJ05936.1"/>
    <property type="molecule type" value="Genomic_DNA"/>
</dbReference>
<keyword evidence="3 6" id="KW-0479">Metal-binding</keyword>
<organism evidence="8 9">
    <name type="scientific">Methanocaldococcus bathoardescens</name>
    <dbReference type="NCBI Taxonomy" id="1301915"/>
    <lineage>
        <taxon>Archaea</taxon>
        <taxon>Methanobacteriati</taxon>
        <taxon>Methanobacteriota</taxon>
        <taxon>Methanomada group</taxon>
        <taxon>Methanococci</taxon>
        <taxon>Methanococcales</taxon>
        <taxon>Methanocaldococcaceae</taxon>
        <taxon>Methanocaldococcus</taxon>
    </lineage>
</organism>
<dbReference type="InterPro" id="IPR034457">
    <property type="entry name" value="Organic_radical-activating"/>
</dbReference>
<dbReference type="InterPro" id="IPR058240">
    <property type="entry name" value="rSAM_sf"/>
</dbReference>
<name>A0A076LCK5_9EURY</name>
<evidence type="ECO:0000256" key="4">
    <source>
        <dbReference type="ARBA" id="ARBA00023004"/>
    </source>
</evidence>
<dbReference type="PROSITE" id="PS51918">
    <property type="entry name" value="RADICAL_SAM"/>
    <property type="match status" value="1"/>
</dbReference>
<dbReference type="Proteomes" id="UP000028781">
    <property type="component" value="Chromosome"/>
</dbReference>
<feature type="binding site" evidence="6">
    <location>
        <position position="89"/>
    </location>
    <ligand>
        <name>[4Fe-4S] cluster</name>
        <dbReference type="ChEBI" id="CHEBI:49883"/>
        <note>4Fe-4S-S-AdoMet</note>
    </ligand>
</feature>
<evidence type="ECO:0000313" key="8">
    <source>
        <dbReference type="EMBL" id="AIJ05936.1"/>
    </source>
</evidence>
<dbReference type="InterPro" id="IPR007197">
    <property type="entry name" value="rSAM"/>
</dbReference>
<protein>
    <submittedName>
        <fullName evidence="8">Radical SAM domain protein</fullName>
    </submittedName>
</protein>
<dbReference type="GO" id="GO:0046872">
    <property type="term" value="F:metal ion binding"/>
    <property type="evidence" value="ECO:0007669"/>
    <property type="project" value="UniProtKB-KW"/>
</dbReference>
<sequence>MREAMFYEKLDDNKVRCNICPRRCIIKEGERGFCWNRENINGTLYAVGYGKICSLAIDPIEKKPLFHFYPTSQVVSLATGGCNFRCLHCQNWTISQFPPDEIPYREMTPEEIVEVAIRYNCPGISYTYTEPTVYYEFMYDTSVVAREKGLFNVMITNGYIEKEPLKALPVDAMNIDIKGNADFYKKVCKATIEPVLETCKLAKKLGIHVEITNLIVPGYNDNIDDLLFIIHFVRDELGKDTPLHFSRFHPDYKLTDILSTPIETLEMARNLAIEEGLKYVYIGNVPGHEGENTYCPNCGALLIERYIFNAKIINLDVETGRCKICGEKIDIIL</sequence>
<dbReference type="InterPro" id="IPR027596">
    <property type="entry name" value="AmmeMemoSam_rS"/>
</dbReference>
<evidence type="ECO:0000256" key="3">
    <source>
        <dbReference type="ARBA" id="ARBA00022723"/>
    </source>
</evidence>
<dbReference type="GO" id="GO:0003824">
    <property type="term" value="F:catalytic activity"/>
    <property type="evidence" value="ECO:0007669"/>
    <property type="project" value="InterPro"/>
</dbReference>
<dbReference type="SFLD" id="SFLDS00029">
    <property type="entry name" value="Radical_SAM"/>
    <property type="match status" value="1"/>
</dbReference>
<keyword evidence="1" id="KW-0004">4Fe-4S</keyword>
<evidence type="ECO:0000256" key="1">
    <source>
        <dbReference type="ARBA" id="ARBA00022485"/>
    </source>
</evidence>
<comment type="cofactor">
    <cofactor evidence="6">
        <name>[4Fe-4S] cluster</name>
        <dbReference type="ChEBI" id="CHEBI:49883"/>
    </cofactor>
    <text evidence="6">Binds 1 [4Fe-4S] cluster. The cluster is coordinated with 3 cysteines and an exchangeable S-adenosyl-L-methionine.</text>
</comment>
<dbReference type="InterPro" id="IPR016431">
    <property type="entry name" value="Pyrv-formate_lyase-activ_prd"/>
</dbReference>
<proteinExistence type="predicted"/>
<keyword evidence="5 6" id="KW-0411">Iron-sulfur</keyword>
<dbReference type="NCBIfam" id="TIGR04337">
    <property type="entry name" value="AmmeMemoSam_rS"/>
    <property type="match status" value="1"/>
</dbReference>
<dbReference type="GeneID" id="24891704"/>
<dbReference type="STRING" id="1301915.JH146_1093"/>
<dbReference type="PIRSF" id="PIRSF004869">
    <property type="entry name" value="PflX_prd"/>
    <property type="match status" value="1"/>
</dbReference>
<dbReference type="KEGG" id="mjh:JH146_1093"/>
<keyword evidence="9" id="KW-1185">Reference proteome</keyword>
<keyword evidence="2 6" id="KW-0949">S-adenosyl-L-methionine</keyword>
<accession>A0A076LCK5</accession>